<keyword evidence="5" id="KW-1185">Reference proteome</keyword>
<keyword evidence="1" id="KW-0521">NADP</keyword>
<proteinExistence type="predicted"/>
<keyword evidence="2" id="KW-0560">Oxidoreductase</keyword>
<dbReference type="PANTHER" id="PTHR47706">
    <property type="entry name" value="NMRA-LIKE FAMILY PROTEIN"/>
    <property type="match status" value="1"/>
</dbReference>
<dbReference type="Gene3D" id="3.40.50.720">
    <property type="entry name" value="NAD(P)-binding Rossmann-like Domain"/>
    <property type="match status" value="1"/>
</dbReference>
<feature type="domain" description="NmrA-like" evidence="3">
    <location>
        <begin position="3"/>
        <end position="246"/>
    </location>
</feature>
<organism evidence="4 5">
    <name type="scientific">Fusarium sarcochroum</name>
    <dbReference type="NCBI Taxonomy" id="1208366"/>
    <lineage>
        <taxon>Eukaryota</taxon>
        <taxon>Fungi</taxon>
        <taxon>Dikarya</taxon>
        <taxon>Ascomycota</taxon>
        <taxon>Pezizomycotina</taxon>
        <taxon>Sordariomycetes</taxon>
        <taxon>Hypocreomycetidae</taxon>
        <taxon>Hypocreales</taxon>
        <taxon>Nectriaceae</taxon>
        <taxon>Fusarium</taxon>
        <taxon>Fusarium lateritium species complex</taxon>
    </lineage>
</organism>
<dbReference type="InterPro" id="IPR051609">
    <property type="entry name" value="NmrA/Isoflavone_reductase-like"/>
</dbReference>
<dbReference type="AlphaFoldDB" id="A0A8H4WPA0"/>
<gene>
    <name evidence="4" type="ORF">FSARC_14460</name>
</gene>
<accession>A0A8H4WPA0</accession>
<evidence type="ECO:0000313" key="5">
    <source>
        <dbReference type="Proteomes" id="UP000622797"/>
    </source>
</evidence>
<dbReference type="InterPro" id="IPR036291">
    <property type="entry name" value="NAD(P)-bd_dom_sf"/>
</dbReference>
<dbReference type="InterPro" id="IPR008030">
    <property type="entry name" value="NmrA-like"/>
</dbReference>
<dbReference type="OrthoDB" id="419598at2759"/>
<dbReference type="EMBL" id="JABEXW010001247">
    <property type="protein sequence ID" value="KAF4945287.1"/>
    <property type="molecule type" value="Genomic_DNA"/>
</dbReference>
<evidence type="ECO:0000256" key="2">
    <source>
        <dbReference type="ARBA" id="ARBA00023002"/>
    </source>
</evidence>
<protein>
    <recommendedName>
        <fullName evidence="3">NmrA-like domain-containing protein</fullName>
    </recommendedName>
</protein>
<dbReference type="Pfam" id="PF05368">
    <property type="entry name" value="NmrA"/>
    <property type="match status" value="1"/>
</dbReference>
<evidence type="ECO:0000313" key="4">
    <source>
        <dbReference type="EMBL" id="KAF4945287.1"/>
    </source>
</evidence>
<reference evidence="4" key="2">
    <citation type="submission" date="2020-05" db="EMBL/GenBank/DDBJ databases">
        <authorList>
            <person name="Kim H.-S."/>
            <person name="Proctor R.H."/>
            <person name="Brown D.W."/>
        </authorList>
    </citation>
    <scope>NUCLEOTIDE SEQUENCE</scope>
    <source>
        <strain evidence="4">NRRL 20472</strain>
    </source>
</reference>
<dbReference type="PANTHER" id="PTHR47706:SF9">
    <property type="entry name" value="NMRA-LIKE DOMAIN-CONTAINING PROTEIN-RELATED"/>
    <property type="match status" value="1"/>
</dbReference>
<evidence type="ECO:0000259" key="3">
    <source>
        <dbReference type="Pfam" id="PF05368"/>
    </source>
</evidence>
<sequence>MLLLIIGITGDLGQRLAREAIARGIQVRGLARNLDKLKVEISEKLQSFIRSQSYGDISALDKAMAGVDAVICAYTTDPVLFLDGNLAALRAAERAQVKIFVASSFTNDWTNLQRGDFPVYDSLMSFNDQAELTSPVKPVFIVNGTFAEWLFPAQGPVKRTYYGNADQFPASWTTMDDAAAYTIEILLSNQNVREGKGGVFRIRSGEHSLREQASILEKVTGERMELVNGGTLEDAEKALKEARKKNPYNFWGYVLEAHAAINTKGLWEFKKPVLDLSHVRKPTTLEEFLSRRSKAPET</sequence>
<evidence type="ECO:0000256" key="1">
    <source>
        <dbReference type="ARBA" id="ARBA00022857"/>
    </source>
</evidence>
<dbReference type="Proteomes" id="UP000622797">
    <property type="component" value="Unassembled WGS sequence"/>
</dbReference>
<comment type="caution">
    <text evidence="4">The sequence shown here is derived from an EMBL/GenBank/DDBJ whole genome shotgun (WGS) entry which is preliminary data.</text>
</comment>
<dbReference type="GO" id="GO:0016491">
    <property type="term" value="F:oxidoreductase activity"/>
    <property type="evidence" value="ECO:0007669"/>
    <property type="project" value="UniProtKB-KW"/>
</dbReference>
<dbReference type="SUPFAM" id="SSF51735">
    <property type="entry name" value="NAD(P)-binding Rossmann-fold domains"/>
    <property type="match status" value="1"/>
</dbReference>
<reference evidence="4" key="1">
    <citation type="journal article" date="2020" name="BMC Genomics">
        <title>Correction to: Identification and distribution of gene clusters required for synthesis of sphingolipid metabolism inhibitors in diverse species of the filamentous fungus Fusarium.</title>
        <authorList>
            <person name="Kim H.S."/>
            <person name="Lohmar J.M."/>
            <person name="Busman M."/>
            <person name="Brown D.W."/>
            <person name="Naumann T.A."/>
            <person name="Divon H.H."/>
            <person name="Lysoe E."/>
            <person name="Uhlig S."/>
            <person name="Proctor R.H."/>
        </authorList>
    </citation>
    <scope>NUCLEOTIDE SEQUENCE</scope>
    <source>
        <strain evidence="4">NRRL 20472</strain>
    </source>
</reference>
<name>A0A8H4WPA0_9HYPO</name>